<evidence type="ECO:0000256" key="10">
    <source>
        <dbReference type="ARBA" id="ARBA00022573"/>
    </source>
</evidence>
<comment type="catalytic activity">
    <reaction evidence="2">
        <text>adenosylcob(III)inamide phosphate + GTP + H(+) = adenosylcob(III)inamide-GDP + diphosphate</text>
        <dbReference type="Rhea" id="RHEA:22712"/>
        <dbReference type="ChEBI" id="CHEBI:15378"/>
        <dbReference type="ChEBI" id="CHEBI:33019"/>
        <dbReference type="ChEBI" id="CHEBI:37565"/>
        <dbReference type="ChEBI" id="CHEBI:58502"/>
        <dbReference type="ChEBI" id="CHEBI:60487"/>
        <dbReference type="EC" id="2.7.7.62"/>
    </reaction>
</comment>
<evidence type="ECO:0000256" key="4">
    <source>
        <dbReference type="ARBA" id="ARBA00003889"/>
    </source>
</evidence>
<dbReference type="FunFam" id="3.40.50.300:FF:001458">
    <property type="entry name" value="Bifunctional cobinamide kinase/cobinamide phosphate guanylyltransferase"/>
    <property type="match status" value="1"/>
</dbReference>
<dbReference type="GO" id="GO:0005525">
    <property type="term" value="F:GTP binding"/>
    <property type="evidence" value="ECO:0007669"/>
    <property type="project" value="UniProtKB-KW"/>
</dbReference>
<dbReference type="InterPro" id="IPR027417">
    <property type="entry name" value="P-loop_NTPase"/>
</dbReference>
<dbReference type="InterPro" id="IPR036866">
    <property type="entry name" value="RibonucZ/Hydroxyglut_hydro"/>
</dbReference>
<keyword evidence="15" id="KW-0342">GTP-binding</keyword>
<dbReference type="GO" id="GO:0043752">
    <property type="term" value="F:adenosylcobinamide kinase activity"/>
    <property type="evidence" value="ECO:0007669"/>
    <property type="project" value="UniProtKB-EC"/>
</dbReference>
<dbReference type="RefSeq" id="WP_055553741.1">
    <property type="nucleotide sequence ID" value="NZ_CP023699.1"/>
</dbReference>
<evidence type="ECO:0000256" key="17">
    <source>
        <dbReference type="ARBA" id="ARBA00030571"/>
    </source>
</evidence>
<accession>A0A5J6GG04</accession>
<dbReference type="OrthoDB" id="9788370at2"/>
<evidence type="ECO:0000256" key="3">
    <source>
        <dbReference type="ARBA" id="ARBA00001522"/>
    </source>
</evidence>
<sequence length="404" mass="41886">MELTLLGTGAPEGLPLAACPCAACSTALGGAARAATALLVDGVLLLDLTPGAAFAAARAGHSLGGVRQVLLSHPHDGPAVDVPAGLPQPGRVADGRELALLTGHRVRAVALDAPGTGYEVTGPDGERLLYLPPGGAPAGIGEGNGSAERLPYEMVVADVVARPDGLARLRAAGAIGPTTDVVAVHIGHEAPQGRELTRRLAAAGARAVPDGTTLVVGAYEDVPDVPRRTLVIGGARSGKSVEAERRLESFPEVLYVATGGTRNGDTEWDRRVSLHRERRPGSWRTTETCDLVPLFADDGPALLVDCLSLWLTHVMDEVRAWDDAEWAGGGERELRARVAELAAAVRATRRTVVAVSNEVGSGIVPATASGRRYRDELGRLNAAFAAECEHVLLVVAGQALPLRG</sequence>
<dbReference type="InterPro" id="IPR003203">
    <property type="entry name" value="CobU/CobP"/>
</dbReference>
<keyword evidence="13 18" id="KW-0418">Kinase</keyword>
<evidence type="ECO:0000256" key="7">
    <source>
        <dbReference type="ARBA" id="ARBA00007490"/>
    </source>
</evidence>
<evidence type="ECO:0000256" key="16">
    <source>
        <dbReference type="ARBA" id="ARBA00029570"/>
    </source>
</evidence>
<dbReference type="GO" id="GO:0008820">
    <property type="term" value="F:cobinamide phosphate guanylyltransferase activity"/>
    <property type="evidence" value="ECO:0007669"/>
    <property type="project" value="UniProtKB-EC"/>
</dbReference>
<proteinExistence type="inferred from homology"/>
<evidence type="ECO:0000313" key="19">
    <source>
        <dbReference type="Proteomes" id="UP000325529"/>
    </source>
</evidence>
<comment type="catalytic activity">
    <reaction evidence="3">
        <text>adenosylcob(III)inamide + GTP = adenosylcob(III)inamide phosphate + GDP + H(+)</text>
        <dbReference type="Rhea" id="RHEA:15765"/>
        <dbReference type="ChEBI" id="CHEBI:2480"/>
        <dbReference type="ChEBI" id="CHEBI:15378"/>
        <dbReference type="ChEBI" id="CHEBI:37565"/>
        <dbReference type="ChEBI" id="CHEBI:58189"/>
        <dbReference type="ChEBI" id="CHEBI:58502"/>
        <dbReference type="EC" id="2.7.1.156"/>
    </reaction>
</comment>
<evidence type="ECO:0000256" key="15">
    <source>
        <dbReference type="ARBA" id="ARBA00023134"/>
    </source>
</evidence>
<dbReference type="GO" id="GO:0009236">
    <property type="term" value="P:cobalamin biosynthetic process"/>
    <property type="evidence" value="ECO:0007669"/>
    <property type="project" value="UniProtKB-UniPathway"/>
</dbReference>
<dbReference type="UniPathway" id="UPA00148">
    <property type="reaction ID" value="UER00236"/>
</dbReference>
<dbReference type="AlphaFoldDB" id="A0A5J6GG04"/>
<evidence type="ECO:0000256" key="2">
    <source>
        <dbReference type="ARBA" id="ARBA00000711"/>
    </source>
</evidence>
<dbReference type="Gene3D" id="3.40.50.300">
    <property type="entry name" value="P-loop containing nucleotide triphosphate hydrolases"/>
    <property type="match status" value="1"/>
</dbReference>
<dbReference type="CDD" id="cd00544">
    <property type="entry name" value="CobU"/>
    <property type="match status" value="1"/>
</dbReference>
<evidence type="ECO:0000256" key="1">
    <source>
        <dbReference type="ARBA" id="ARBA00000312"/>
    </source>
</evidence>
<evidence type="ECO:0000256" key="9">
    <source>
        <dbReference type="ARBA" id="ARBA00012523"/>
    </source>
</evidence>
<evidence type="ECO:0000256" key="5">
    <source>
        <dbReference type="ARBA" id="ARBA00004692"/>
    </source>
</evidence>
<comment type="pathway">
    <text evidence="6">Cofactor biosynthesis; adenosylcobalamin biosynthesis; adenosylcobalamin from cob(II)yrinate a,c-diamide: step 5/7.</text>
</comment>
<evidence type="ECO:0000256" key="6">
    <source>
        <dbReference type="ARBA" id="ARBA00005159"/>
    </source>
</evidence>
<dbReference type="Pfam" id="PF02283">
    <property type="entry name" value="CobU"/>
    <property type="match status" value="1"/>
</dbReference>
<dbReference type="KEGG" id="ska:CP970_31785"/>
<dbReference type="Gene3D" id="3.60.15.10">
    <property type="entry name" value="Ribonuclease Z/Hydroxyacylglutathione hydrolase-like"/>
    <property type="match status" value="1"/>
</dbReference>
<dbReference type="PANTHER" id="PTHR34848">
    <property type="match status" value="1"/>
</dbReference>
<dbReference type="SUPFAM" id="SSF52540">
    <property type="entry name" value="P-loop containing nucleoside triphosphate hydrolases"/>
    <property type="match status" value="1"/>
</dbReference>
<keyword evidence="11 18" id="KW-0808">Transferase</keyword>
<dbReference type="Proteomes" id="UP000325529">
    <property type="component" value="Chromosome"/>
</dbReference>
<name>A0A5J6GG04_STRKN</name>
<comment type="catalytic activity">
    <reaction evidence="1">
        <text>adenosylcob(III)inamide + ATP = adenosylcob(III)inamide phosphate + ADP + H(+)</text>
        <dbReference type="Rhea" id="RHEA:15769"/>
        <dbReference type="ChEBI" id="CHEBI:2480"/>
        <dbReference type="ChEBI" id="CHEBI:15378"/>
        <dbReference type="ChEBI" id="CHEBI:30616"/>
        <dbReference type="ChEBI" id="CHEBI:58502"/>
        <dbReference type="ChEBI" id="CHEBI:456216"/>
        <dbReference type="EC" id="2.7.1.156"/>
    </reaction>
</comment>
<dbReference type="PANTHER" id="PTHR34848:SF1">
    <property type="entry name" value="BIFUNCTIONAL ADENOSYLCOBALAMIN BIOSYNTHESIS PROTEIN COBU"/>
    <property type="match status" value="1"/>
</dbReference>
<evidence type="ECO:0000256" key="8">
    <source>
        <dbReference type="ARBA" id="ARBA00012016"/>
    </source>
</evidence>
<reference evidence="18 19" key="1">
    <citation type="submission" date="2017-09" db="EMBL/GenBank/DDBJ databases">
        <authorList>
            <person name="Lee N."/>
            <person name="Cho B.-K."/>
        </authorList>
    </citation>
    <scope>NUCLEOTIDE SEQUENCE [LARGE SCALE GENOMIC DNA]</scope>
    <source>
        <strain evidence="18 19">ATCC 12853</strain>
    </source>
</reference>
<evidence type="ECO:0000313" key="18">
    <source>
        <dbReference type="EMBL" id="QEU94860.1"/>
    </source>
</evidence>
<keyword evidence="12" id="KW-0547">Nucleotide-binding</keyword>
<comment type="pathway">
    <text evidence="5">Cofactor biosynthesis; adenosylcobalamin biosynthesis; adenosylcobalamin from cob(II)yrinate a,c-diamide: step 6/7.</text>
</comment>
<dbReference type="EMBL" id="CP023699">
    <property type="protein sequence ID" value="QEU94860.1"/>
    <property type="molecule type" value="Genomic_DNA"/>
</dbReference>
<comment type="function">
    <text evidence="4">Catalyzes ATP-dependent phosphorylation of adenosylcobinamide and addition of GMP to adenosylcobinamide phosphate.</text>
</comment>
<organism evidence="18 19">
    <name type="scientific">Streptomyces kanamyceticus</name>
    <dbReference type="NCBI Taxonomy" id="1967"/>
    <lineage>
        <taxon>Bacteria</taxon>
        <taxon>Bacillati</taxon>
        <taxon>Actinomycetota</taxon>
        <taxon>Actinomycetes</taxon>
        <taxon>Kitasatosporales</taxon>
        <taxon>Streptomycetaceae</taxon>
        <taxon>Streptomyces</taxon>
    </lineage>
</organism>
<evidence type="ECO:0000256" key="13">
    <source>
        <dbReference type="ARBA" id="ARBA00022777"/>
    </source>
</evidence>
<dbReference type="SUPFAM" id="SSF56281">
    <property type="entry name" value="Metallo-hydrolase/oxidoreductase"/>
    <property type="match status" value="1"/>
</dbReference>
<comment type="similarity">
    <text evidence="7">Belongs to the CobU/CobP family.</text>
</comment>
<gene>
    <name evidence="18" type="ORF">CP970_31785</name>
</gene>
<dbReference type="EC" id="2.7.1.156" evidence="8"/>
<protein>
    <recommendedName>
        <fullName evidence="16">Adenosylcobinamide kinase</fullName>
        <ecNumber evidence="8">2.7.1.156</ecNumber>
        <ecNumber evidence="9">2.7.7.62</ecNumber>
    </recommendedName>
    <alternativeName>
        <fullName evidence="17">Adenosylcobinamide-phosphate guanylyltransferase</fullName>
    </alternativeName>
</protein>
<keyword evidence="14" id="KW-0067">ATP-binding</keyword>
<dbReference type="EC" id="2.7.7.62" evidence="9"/>
<evidence type="ECO:0000256" key="14">
    <source>
        <dbReference type="ARBA" id="ARBA00022840"/>
    </source>
</evidence>
<evidence type="ECO:0000256" key="12">
    <source>
        <dbReference type="ARBA" id="ARBA00022741"/>
    </source>
</evidence>
<keyword evidence="19" id="KW-1185">Reference proteome</keyword>
<keyword evidence="10" id="KW-0169">Cobalamin biosynthesis</keyword>
<dbReference type="GO" id="GO:0005524">
    <property type="term" value="F:ATP binding"/>
    <property type="evidence" value="ECO:0007669"/>
    <property type="project" value="UniProtKB-KW"/>
</dbReference>
<evidence type="ECO:0000256" key="11">
    <source>
        <dbReference type="ARBA" id="ARBA00022679"/>
    </source>
</evidence>